<dbReference type="InterPro" id="IPR036291">
    <property type="entry name" value="NAD(P)-bd_dom_sf"/>
</dbReference>
<gene>
    <name evidence="14" type="ORF">OC846_002720</name>
</gene>
<protein>
    <recommendedName>
        <fullName evidence="11">enoyl-[acyl-carrier-protein] reductase</fullName>
        <ecNumber evidence="11">1.3.1.104</ecNumber>
    </recommendedName>
</protein>
<dbReference type="InterPro" id="IPR020843">
    <property type="entry name" value="ER"/>
</dbReference>
<dbReference type="Proteomes" id="UP001176517">
    <property type="component" value="Unassembled WGS sequence"/>
</dbReference>
<keyword evidence="6" id="KW-0809">Transit peptide</keyword>
<keyword evidence="7" id="KW-0560">Oxidoreductase</keyword>
<evidence type="ECO:0000256" key="6">
    <source>
        <dbReference type="ARBA" id="ARBA00022946"/>
    </source>
</evidence>
<keyword evidence="8" id="KW-0443">Lipid metabolism</keyword>
<accession>A0AAN6GRH0</accession>
<dbReference type="EC" id="1.3.1.104" evidence="11"/>
<evidence type="ECO:0000313" key="15">
    <source>
        <dbReference type="Proteomes" id="UP001176517"/>
    </source>
</evidence>
<evidence type="ECO:0000256" key="5">
    <source>
        <dbReference type="ARBA" id="ARBA00022857"/>
    </source>
</evidence>
<comment type="caution">
    <text evidence="14">The sequence shown here is derived from an EMBL/GenBank/DDBJ whole genome shotgun (WGS) entry which is preliminary data.</text>
</comment>
<dbReference type="SUPFAM" id="SSF50129">
    <property type="entry name" value="GroES-like"/>
    <property type="match status" value="1"/>
</dbReference>
<sequence>MLSRRVSLELSRLSLSSSLHCPNSLSLIPAIRVRLPPSRSFAHSASTGQAKLGVQARAVVYDSHGEPSDVLRTHTFTLPTPSSSQIQLRVILASCNPADTNVVQGSYPSRPSRRTAYLGLPKEEQGLFVGGNEGVAIIEHVGDDASASGLRQGDWVSFARAQAGTWASHMICEASDVVKLDVQNAASSSSSSAAAAAITDVMACNVMVNPATAFCMLTEFQKLQKGDVVIQNAANSAVGQYVIQIAARQLGVETINLVRDRPNLDELRTQLKQLGQGGPGTHVLTYQELSTRDASTSSFGKTGKDLMKSILDGRKLMLGLNAVSGRDTTDMLKYLSESASLVTYGAMSRSPLPLPASLQIFRDVTAHGFWQTRWYAQRPHEERARLMNTLLSWFAKSELVAPPSGVVELPLEAPRDEAEEVQSADLARRTVAASMRGFSGKKWYLRFGNPLGEKGTKAEQPPPLDVKK</sequence>
<evidence type="ECO:0000256" key="7">
    <source>
        <dbReference type="ARBA" id="ARBA00023002"/>
    </source>
</evidence>
<dbReference type="GO" id="GO:0005739">
    <property type="term" value="C:mitochondrion"/>
    <property type="evidence" value="ECO:0007669"/>
    <property type="project" value="UniProtKB-SubCell"/>
</dbReference>
<dbReference type="SUPFAM" id="SSF51735">
    <property type="entry name" value="NAD(P)-binding Rossmann-fold domains"/>
    <property type="match status" value="1"/>
</dbReference>
<evidence type="ECO:0000313" key="14">
    <source>
        <dbReference type="EMBL" id="KAK0552882.1"/>
    </source>
</evidence>
<name>A0AAN6GRH0_9BASI</name>
<dbReference type="GO" id="GO:0141148">
    <property type="term" value="F:enoyl-[acyl-carrier-protein] reductase (NADPH) activity"/>
    <property type="evidence" value="ECO:0007669"/>
    <property type="project" value="UniProtKB-EC"/>
</dbReference>
<evidence type="ECO:0000256" key="4">
    <source>
        <dbReference type="ARBA" id="ARBA00022832"/>
    </source>
</evidence>
<evidence type="ECO:0000256" key="11">
    <source>
        <dbReference type="ARBA" id="ARBA00038963"/>
    </source>
</evidence>
<evidence type="ECO:0000256" key="3">
    <source>
        <dbReference type="ARBA" id="ARBA00022516"/>
    </source>
</evidence>
<comment type="catalytic activity">
    <reaction evidence="12">
        <text>a 2,3-saturated acyl-[ACP] + NADP(+) = a (2E)-enoyl-[ACP] + NADPH + H(+)</text>
        <dbReference type="Rhea" id="RHEA:22564"/>
        <dbReference type="Rhea" id="RHEA-COMP:9925"/>
        <dbReference type="Rhea" id="RHEA-COMP:9926"/>
        <dbReference type="ChEBI" id="CHEBI:15378"/>
        <dbReference type="ChEBI" id="CHEBI:57783"/>
        <dbReference type="ChEBI" id="CHEBI:58349"/>
        <dbReference type="ChEBI" id="CHEBI:78784"/>
        <dbReference type="ChEBI" id="CHEBI:78785"/>
        <dbReference type="EC" id="1.3.1.104"/>
    </reaction>
</comment>
<dbReference type="InterPro" id="IPR011032">
    <property type="entry name" value="GroES-like_sf"/>
</dbReference>
<comment type="similarity">
    <text evidence="2">Belongs to the zinc-containing alcohol dehydrogenase family. Quinone oxidoreductase subfamily.</text>
</comment>
<evidence type="ECO:0000256" key="8">
    <source>
        <dbReference type="ARBA" id="ARBA00023098"/>
    </source>
</evidence>
<organism evidence="14 15">
    <name type="scientific">Tilletia horrida</name>
    <dbReference type="NCBI Taxonomy" id="155126"/>
    <lineage>
        <taxon>Eukaryota</taxon>
        <taxon>Fungi</taxon>
        <taxon>Dikarya</taxon>
        <taxon>Basidiomycota</taxon>
        <taxon>Ustilaginomycotina</taxon>
        <taxon>Exobasidiomycetes</taxon>
        <taxon>Tilletiales</taxon>
        <taxon>Tilletiaceae</taxon>
        <taxon>Tilletia</taxon>
    </lineage>
</organism>
<dbReference type="AlphaFoldDB" id="A0AAN6GRH0"/>
<dbReference type="PANTHER" id="PTHR43981">
    <property type="entry name" value="ENOYL-[ACYL-CARRIER-PROTEIN] REDUCTASE, MITOCHONDRIAL"/>
    <property type="match status" value="1"/>
</dbReference>
<evidence type="ECO:0000256" key="9">
    <source>
        <dbReference type="ARBA" id="ARBA00023128"/>
    </source>
</evidence>
<dbReference type="CDD" id="cd08290">
    <property type="entry name" value="ETR"/>
    <property type="match status" value="1"/>
</dbReference>
<dbReference type="GO" id="GO:0006633">
    <property type="term" value="P:fatty acid biosynthetic process"/>
    <property type="evidence" value="ECO:0007669"/>
    <property type="project" value="UniProtKB-KW"/>
</dbReference>
<evidence type="ECO:0000256" key="1">
    <source>
        <dbReference type="ARBA" id="ARBA00004173"/>
    </source>
</evidence>
<dbReference type="InterPro" id="IPR051034">
    <property type="entry name" value="Mito_Enoyl-ACP_Reductase"/>
</dbReference>
<keyword evidence="9" id="KW-0496">Mitochondrion</keyword>
<keyword evidence="15" id="KW-1185">Reference proteome</keyword>
<evidence type="ECO:0000256" key="10">
    <source>
        <dbReference type="ARBA" id="ARBA00023160"/>
    </source>
</evidence>
<evidence type="ECO:0000256" key="12">
    <source>
        <dbReference type="ARBA" id="ARBA00048843"/>
    </source>
</evidence>
<dbReference type="PANTHER" id="PTHR43981:SF2">
    <property type="entry name" value="ENOYL-[ACYL-CARRIER-PROTEIN] REDUCTASE, MITOCHONDRIAL"/>
    <property type="match status" value="1"/>
</dbReference>
<keyword evidence="3" id="KW-0444">Lipid biosynthesis</keyword>
<dbReference type="Gene3D" id="3.90.180.10">
    <property type="entry name" value="Medium-chain alcohol dehydrogenases, catalytic domain"/>
    <property type="match status" value="1"/>
</dbReference>
<evidence type="ECO:0000256" key="2">
    <source>
        <dbReference type="ARBA" id="ARBA00010371"/>
    </source>
</evidence>
<dbReference type="EMBL" id="JAPDMZ010000057">
    <property type="protein sequence ID" value="KAK0552882.1"/>
    <property type="molecule type" value="Genomic_DNA"/>
</dbReference>
<feature type="domain" description="Enoyl reductase (ER)" evidence="13">
    <location>
        <begin position="66"/>
        <end position="343"/>
    </location>
</feature>
<reference evidence="14" key="1">
    <citation type="journal article" date="2023" name="PhytoFront">
        <title>Draft Genome Resources of Seven Strains of Tilletia horrida, Causal Agent of Kernel Smut of Rice.</title>
        <authorList>
            <person name="Khanal S."/>
            <person name="Antony Babu S."/>
            <person name="Zhou X.G."/>
        </authorList>
    </citation>
    <scope>NUCLEOTIDE SEQUENCE</scope>
    <source>
        <strain evidence="14">TX6</strain>
    </source>
</reference>
<keyword evidence="4" id="KW-0276">Fatty acid metabolism</keyword>
<proteinExistence type="inferred from homology"/>
<dbReference type="Gene3D" id="3.40.50.720">
    <property type="entry name" value="NAD(P)-binding Rossmann-like Domain"/>
    <property type="match status" value="1"/>
</dbReference>
<comment type="subcellular location">
    <subcellularLocation>
        <location evidence="1">Mitochondrion</location>
    </subcellularLocation>
</comment>
<evidence type="ECO:0000259" key="13">
    <source>
        <dbReference type="SMART" id="SM00829"/>
    </source>
</evidence>
<keyword evidence="5" id="KW-0521">NADP</keyword>
<dbReference type="SMART" id="SM00829">
    <property type="entry name" value="PKS_ER"/>
    <property type="match status" value="1"/>
</dbReference>
<keyword evidence="10" id="KW-0275">Fatty acid biosynthesis</keyword>